<evidence type="ECO:0000256" key="5">
    <source>
        <dbReference type="ARBA" id="ARBA00022670"/>
    </source>
</evidence>
<evidence type="ECO:0000256" key="11">
    <source>
        <dbReference type="ARBA" id="ARBA00037708"/>
    </source>
</evidence>
<evidence type="ECO:0000256" key="3">
    <source>
        <dbReference type="ARBA" id="ARBA00012759"/>
    </source>
</evidence>
<feature type="region of interest" description="Disordered" evidence="16">
    <location>
        <begin position="299"/>
        <end position="460"/>
    </location>
</feature>
<feature type="active site" evidence="15">
    <location>
        <position position="187"/>
    </location>
</feature>
<feature type="compositionally biased region" description="Basic and acidic residues" evidence="16">
    <location>
        <begin position="385"/>
        <end position="406"/>
    </location>
</feature>
<dbReference type="GO" id="GO:0004843">
    <property type="term" value="F:cysteine-type deubiquitinase activity"/>
    <property type="evidence" value="ECO:0007669"/>
    <property type="project" value="UniProtKB-EC"/>
</dbReference>
<dbReference type="InterPro" id="IPR017984">
    <property type="entry name" value="Chromo_dom_subgr"/>
</dbReference>
<keyword evidence="9" id="KW-0804">Transcription</keyword>
<dbReference type="PROSITE" id="PS00598">
    <property type="entry name" value="CHROMO_1"/>
    <property type="match status" value="1"/>
</dbReference>
<dbReference type="OrthoDB" id="1918685at2759"/>
<feature type="domain" description="Josephin" evidence="18">
    <location>
        <begin position="56"/>
        <end position="234"/>
    </location>
</feature>
<dbReference type="CDD" id="cd18646">
    <property type="entry name" value="CD_Cbx7"/>
    <property type="match status" value="1"/>
</dbReference>
<comment type="subunit">
    <text evidence="12">Interacts with beta-actin/ACTB.</text>
</comment>
<keyword evidence="4" id="KW-0678">Repressor</keyword>
<evidence type="ECO:0000256" key="16">
    <source>
        <dbReference type="SAM" id="MobiDB-lite"/>
    </source>
</evidence>
<dbReference type="EC" id="3.4.19.12" evidence="3"/>
<organism evidence="19 20">
    <name type="scientific">Albula glossodonta</name>
    <name type="common">roundjaw bonefish</name>
    <dbReference type="NCBI Taxonomy" id="121402"/>
    <lineage>
        <taxon>Eukaryota</taxon>
        <taxon>Metazoa</taxon>
        <taxon>Chordata</taxon>
        <taxon>Craniata</taxon>
        <taxon>Vertebrata</taxon>
        <taxon>Euteleostomi</taxon>
        <taxon>Actinopterygii</taxon>
        <taxon>Neopterygii</taxon>
        <taxon>Teleostei</taxon>
        <taxon>Albuliformes</taxon>
        <taxon>Albulidae</taxon>
        <taxon>Albula</taxon>
    </lineage>
</organism>
<dbReference type="SUPFAM" id="SSF54160">
    <property type="entry name" value="Chromo domain-like"/>
    <property type="match status" value="1"/>
</dbReference>
<evidence type="ECO:0000256" key="4">
    <source>
        <dbReference type="ARBA" id="ARBA00022491"/>
    </source>
</evidence>
<dbReference type="InterPro" id="IPR023779">
    <property type="entry name" value="Chromodomain_CS"/>
</dbReference>
<accession>A0A8T2NQF0</accession>
<sequence>MGSVPGSGKGRGGRGLSGLGCMPWKVSKLKGSEIGGGGTEAEGTDPSGLVVPVAPSPPIYHEKQRRELCALHALNNVFQDGAAFSRDTLQEIFQRLSPNTLVTPHKKSMLGNGNYDVNVIMAALQTRGFEAVWWDKRRDVGSIALSNVTGFILNVPSNLRWGPLRLPLKRQHWIGVREVGGIYYNLDSKLRCPHTIGPPAELSAVPMELSSIGEQVFAVESITKKRVRKGIVEYLLKWQGWPPKYSTWEPEDNILDPLLVLAYKEKEEKDRALACRRRGLRARRILLQNIYTMELRSAHKQVVQPSPRPRLALTRSLNTDPELRQRKGREVRGFRFQHKISRRSKQREARFICFSSPPQSPTPSQDSGGKEEKVEGEEEGEDGNENMKEENPKPEDPKPEDMDMQRDTASGLSETEACSPGRGQEEVVAASSSEGSTPTSGQEEEIANNELEGQPPTAGPGKVIVTEVTINSLTVTFKEALAAKGFFRGWGLEF</sequence>
<dbReference type="PRINTS" id="PR00504">
    <property type="entry name" value="CHROMODOMAIN"/>
</dbReference>
<dbReference type="SMART" id="SM00298">
    <property type="entry name" value="CHROMO"/>
    <property type="match status" value="1"/>
</dbReference>
<evidence type="ECO:0000259" key="17">
    <source>
        <dbReference type="PROSITE" id="PS50013"/>
    </source>
</evidence>
<dbReference type="PROSITE" id="PS50957">
    <property type="entry name" value="JOSEPHIN"/>
    <property type="match status" value="1"/>
</dbReference>
<keyword evidence="10" id="KW-0539">Nucleus</keyword>
<dbReference type="AlphaFoldDB" id="A0A8T2NQF0"/>
<evidence type="ECO:0000256" key="12">
    <source>
        <dbReference type="ARBA" id="ARBA00038710"/>
    </source>
</evidence>
<dbReference type="Gene3D" id="2.40.50.40">
    <property type="match status" value="1"/>
</dbReference>
<keyword evidence="5" id="KW-0645">Protease</keyword>
<feature type="active site" evidence="15">
    <location>
        <position position="172"/>
    </location>
</feature>
<evidence type="ECO:0000256" key="2">
    <source>
        <dbReference type="ARBA" id="ARBA00004123"/>
    </source>
</evidence>
<feature type="active site" evidence="15">
    <location>
        <position position="69"/>
    </location>
</feature>
<dbReference type="Gene3D" id="3.90.70.40">
    <property type="match status" value="1"/>
</dbReference>
<dbReference type="InterPro" id="IPR006155">
    <property type="entry name" value="Josephin"/>
</dbReference>
<evidence type="ECO:0000256" key="1">
    <source>
        <dbReference type="ARBA" id="ARBA00000707"/>
    </source>
</evidence>
<gene>
    <name evidence="19" type="ORF">JZ751_015322</name>
</gene>
<dbReference type="GO" id="GO:0035102">
    <property type="term" value="C:PRC1 complex"/>
    <property type="evidence" value="ECO:0007669"/>
    <property type="project" value="InterPro"/>
</dbReference>
<evidence type="ECO:0000256" key="14">
    <source>
        <dbReference type="ARBA" id="ARBA00042189"/>
    </source>
</evidence>
<reference evidence="19" key="1">
    <citation type="thesis" date="2021" institute="BYU ScholarsArchive" country="Provo, UT, USA">
        <title>Applications of and Algorithms for Genome Assembly and Genomic Analyses with an Emphasis on Marine Teleosts.</title>
        <authorList>
            <person name="Pickett B.D."/>
        </authorList>
    </citation>
    <scope>NUCLEOTIDE SEQUENCE</scope>
    <source>
        <strain evidence="19">HI-2016</strain>
    </source>
</reference>
<evidence type="ECO:0000256" key="15">
    <source>
        <dbReference type="PROSITE-ProRule" id="PRU00331"/>
    </source>
</evidence>
<evidence type="ECO:0000313" key="19">
    <source>
        <dbReference type="EMBL" id="KAG9343103.1"/>
    </source>
</evidence>
<dbReference type="GO" id="GO:0016579">
    <property type="term" value="P:protein deubiquitination"/>
    <property type="evidence" value="ECO:0007669"/>
    <property type="project" value="InterPro"/>
</dbReference>
<dbReference type="PANTHER" id="PTHR47277:SF1">
    <property type="entry name" value="CHROMOBOX PROTEIN HOMOLOG 7"/>
    <property type="match status" value="1"/>
</dbReference>
<dbReference type="Proteomes" id="UP000824540">
    <property type="component" value="Unassembled WGS sequence"/>
</dbReference>
<evidence type="ECO:0000313" key="20">
    <source>
        <dbReference type="Proteomes" id="UP000824540"/>
    </source>
</evidence>
<dbReference type="InterPro" id="IPR000953">
    <property type="entry name" value="Chromo/chromo_shadow_dom"/>
</dbReference>
<keyword evidence="6" id="KW-0833">Ubl conjugation pathway</keyword>
<dbReference type="Pfam" id="PF17218">
    <property type="entry name" value="CBX7_C"/>
    <property type="match status" value="1"/>
</dbReference>
<evidence type="ECO:0000256" key="6">
    <source>
        <dbReference type="ARBA" id="ARBA00022786"/>
    </source>
</evidence>
<comment type="caution">
    <text evidence="19">The sequence shown here is derived from an EMBL/GenBank/DDBJ whole genome shotgun (WGS) entry which is preliminary data.</text>
</comment>
<dbReference type="Pfam" id="PF02099">
    <property type="entry name" value="Josephin"/>
    <property type="match status" value="1"/>
</dbReference>
<keyword evidence="20" id="KW-1185">Reference proteome</keyword>
<feature type="compositionally biased region" description="Basic residues" evidence="16">
    <location>
        <begin position="335"/>
        <end position="345"/>
    </location>
</feature>
<keyword evidence="7 15" id="KW-0378">Hydrolase</keyword>
<dbReference type="PROSITE" id="PS50013">
    <property type="entry name" value="CHROMO_2"/>
    <property type="match status" value="1"/>
</dbReference>
<evidence type="ECO:0000256" key="9">
    <source>
        <dbReference type="ARBA" id="ARBA00023163"/>
    </source>
</evidence>
<feature type="compositionally biased region" description="Acidic residues" evidence="16">
    <location>
        <begin position="374"/>
        <end position="384"/>
    </location>
</feature>
<comment type="catalytic activity">
    <reaction evidence="1">
        <text>Thiol-dependent hydrolysis of ester, thioester, amide, peptide and isopeptide bonds formed by the C-terminal Gly of ubiquitin (a 76-residue protein attached to proteins as an intracellular targeting signal).</text>
        <dbReference type="EC" id="3.4.19.12"/>
    </reaction>
</comment>
<comment type="function">
    <text evidence="11">Deubiquitinates monoubiquitinated probes (in vitro). When ubiquitinated, cleaves 'Lys-63'-linked and 'Lys-48'-linked poly-ubiquitin chains (in vitro), hence may act as a deubiquitinating enzyme. May increase macropinocytosis and suppress clathrin- and caveolae-mediated endocytosis. May enhance membrane dynamics and cell motility independently of its catalytic activity.</text>
</comment>
<evidence type="ECO:0000256" key="8">
    <source>
        <dbReference type="ARBA" id="ARBA00023015"/>
    </source>
</evidence>
<dbReference type="GO" id="GO:0000122">
    <property type="term" value="P:negative regulation of transcription by RNA polymerase II"/>
    <property type="evidence" value="ECO:0007669"/>
    <property type="project" value="TreeGrafter"/>
</dbReference>
<evidence type="ECO:0000256" key="13">
    <source>
        <dbReference type="ARBA" id="ARBA00040589"/>
    </source>
</evidence>
<dbReference type="FunFam" id="2.40.50.40:FF:000006">
    <property type="entry name" value="Chromobox protein homolog 7"/>
    <property type="match status" value="1"/>
</dbReference>
<evidence type="ECO:0000256" key="7">
    <source>
        <dbReference type="ARBA" id="ARBA00022801"/>
    </source>
</evidence>
<evidence type="ECO:0000259" key="18">
    <source>
        <dbReference type="PROSITE" id="PS50957"/>
    </source>
</evidence>
<comment type="subcellular location">
    <subcellularLocation>
        <location evidence="2">Nucleus</location>
    </subcellularLocation>
</comment>
<feature type="compositionally biased region" description="Basic and acidic residues" evidence="16">
    <location>
        <begin position="321"/>
        <end position="333"/>
    </location>
</feature>
<protein>
    <recommendedName>
        <fullName evidence="13">Josephin-1</fullName>
        <ecNumber evidence="3">3.4.19.12</ecNumber>
    </recommendedName>
    <alternativeName>
        <fullName evidence="14">Josephin domain-containing protein 1</fullName>
    </alternativeName>
</protein>
<dbReference type="FunFam" id="3.90.70.40:FF:000002">
    <property type="entry name" value="josephin-1 isoform X2"/>
    <property type="match status" value="1"/>
</dbReference>
<dbReference type="GO" id="GO:0006508">
    <property type="term" value="P:proteolysis"/>
    <property type="evidence" value="ECO:0007669"/>
    <property type="project" value="UniProtKB-KW"/>
</dbReference>
<dbReference type="InterPro" id="IPR016197">
    <property type="entry name" value="Chromo-like_dom_sf"/>
</dbReference>
<dbReference type="EMBL" id="JAFBMS010000025">
    <property type="protein sequence ID" value="KAG9343103.1"/>
    <property type="molecule type" value="Genomic_DNA"/>
</dbReference>
<dbReference type="InterPro" id="IPR043000">
    <property type="entry name" value="CBX7"/>
</dbReference>
<dbReference type="PANTHER" id="PTHR47277">
    <property type="entry name" value="CHROMOBOX PROTEIN HOMOLOG 7"/>
    <property type="match status" value="1"/>
</dbReference>
<dbReference type="SMART" id="SM01246">
    <property type="entry name" value="Josephin"/>
    <property type="match status" value="1"/>
</dbReference>
<feature type="domain" description="Chromo" evidence="17">
    <location>
        <begin position="217"/>
        <end position="267"/>
    </location>
</feature>
<evidence type="ECO:0000256" key="10">
    <source>
        <dbReference type="ARBA" id="ARBA00023242"/>
    </source>
</evidence>
<proteinExistence type="predicted"/>
<name>A0A8T2NQF0_9TELE</name>
<dbReference type="InterPro" id="IPR033773">
    <property type="entry name" value="CBX7_C"/>
</dbReference>
<keyword evidence="8" id="KW-0805">Transcription regulation</keyword>